<dbReference type="GO" id="GO:0016787">
    <property type="term" value="F:hydrolase activity"/>
    <property type="evidence" value="ECO:0007669"/>
    <property type="project" value="UniProtKB-KW"/>
</dbReference>
<feature type="binding site" evidence="1">
    <location>
        <position position="73"/>
    </location>
    <ligand>
        <name>Mg(2+)</name>
        <dbReference type="ChEBI" id="CHEBI:18420"/>
        <label>1</label>
    </ligand>
</feature>
<dbReference type="OrthoDB" id="9798107at2"/>
<dbReference type="PANTHER" id="PTHR16222:SF12">
    <property type="entry name" value="ADP-RIBOSYLGLYCOHYDROLASE-RELATED"/>
    <property type="match status" value="1"/>
</dbReference>
<keyword evidence="1" id="KW-0479">Metal-binding</keyword>
<name>J1HFR3_9ACTO</name>
<organism evidence="2 3">
    <name type="scientific">Actinomyces massiliensis F0489</name>
    <dbReference type="NCBI Taxonomy" id="1125718"/>
    <lineage>
        <taxon>Bacteria</taxon>
        <taxon>Bacillati</taxon>
        <taxon>Actinomycetota</taxon>
        <taxon>Actinomycetes</taxon>
        <taxon>Actinomycetales</taxon>
        <taxon>Actinomycetaceae</taxon>
        <taxon>Actinomyces</taxon>
    </lineage>
</organism>
<dbReference type="SUPFAM" id="SSF101478">
    <property type="entry name" value="ADP-ribosylglycohydrolase"/>
    <property type="match status" value="1"/>
</dbReference>
<dbReference type="eggNOG" id="COG1397">
    <property type="taxonomic scope" value="Bacteria"/>
</dbReference>
<dbReference type="PATRIC" id="fig|1125718.3.peg.1476"/>
<keyword evidence="3" id="KW-1185">Reference proteome</keyword>
<accession>J1HFR3</accession>
<feature type="binding site" evidence="1">
    <location>
        <position position="316"/>
    </location>
    <ligand>
        <name>Mg(2+)</name>
        <dbReference type="ChEBI" id="CHEBI:18420"/>
        <label>1</label>
    </ligand>
</feature>
<feature type="binding site" evidence="1">
    <location>
        <position position="72"/>
    </location>
    <ligand>
        <name>Mg(2+)</name>
        <dbReference type="ChEBI" id="CHEBI:18420"/>
        <label>1</label>
    </ligand>
</feature>
<comment type="caution">
    <text evidence="2">The sequence shown here is derived from an EMBL/GenBank/DDBJ whole genome shotgun (WGS) entry which is preliminary data.</text>
</comment>
<dbReference type="GO" id="GO:0046872">
    <property type="term" value="F:metal ion binding"/>
    <property type="evidence" value="ECO:0007669"/>
    <property type="project" value="UniProtKB-KW"/>
</dbReference>
<feature type="binding site" evidence="1">
    <location>
        <position position="71"/>
    </location>
    <ligand>
        <name>Mg(2+)</name>
        <dbReference type="ChEBI" id="CHEBI:18420"/>
        <label>1</label>
    </ligand>
</feature>
<evidence type="ECO:0000313" key="3">
    <source>
        <dbReference type="Proteomes" id="UP000002941"/>
    </source>
</evidence>
<protein>
    <submittedName>
        <fullName evidence="2">ADP-ribosylglycohydrolase</fullName>
    </submittedName>
</protein>
<dbReference type="Proteomes" id="UP000002941">
    <property type="component" value="Unassembled WGS sequence"/>
</dbReference>
<evidence type="ECO:0000256" key="1">
    <source>
        <dbReference type="PIRSR" id="PIRSR605502-1"/>
    </source>
</evidence>
<dbReference type="Pfam" id="PF03747">
    <property type="entry name" value="ADP_ribosyl_GH"/>
    <property type="match status" value="1"/>
</dbReference>
<sequence>MTTGTTGALASLSPSQLDRAEGVLLVQACGDALGVPWELGHSPTDSGCGAEASEGFMQGGGLGPYAPGEWSDDTQMSVIVARVAATGADLTSRPALDAIADGFIDWYASTASDIGIQTRAILKAVAHHRGEPGVSERMRQAALDYHETSGGRSAGNGALMRNGIVGLTRLYDPRATAAAARAVASLTHADPLAADSCVIQAEMIRANVTSPAWENMPFNGANPLAALEQTSQERRRYWHDLFDGGTYDPGNWNWSGLPPTDGFTVDALGKACLSFIAANHAAPNARVALRASRPELASTWMRLILARAVRSSDDSDTVAAIAGAVAGSYLGAAAVPAEWEAKIHGLPAGSDSQPRRAADLRSLGRSTALAGIGHRGKA</sequence>
<dbReference type="AlphaFoldDB" id="J1HFR3"/>
<dbReference type="InterPro" id="IPR005502">
    <property type="entry name" value="Ribosyl_crysJ1"/>
</dbReference>
<reference evidence="2 3" key="1">
    <citation type="submission" date="2012-05" db="EMBL/GenBank/DDBJ databases">
        <authorList>
            <person name="Harkins D.M."/>
            <person name="Madupu R."/>
            <person name="Durkin A.S."/>
            <person name="Torralba M."/>
            <person name="Methe B."/>
            <person name="Sutton G.G."/>
            <person name="Nelson K.E."/>
        </authorList>
    </citation>
    <scope>NUCLEOTIDE SEQUENCE [LARGE SCALE GENOMIC DNA]</scope>
    <source>
        <strain evidence="2 3">F0489</strain>
    </source>
</reference>
<evidence type="ECO:0000313" key="2">
    <source>
        <dbReference type="EMBL" id="EJF44313.1"/>
    </source>
</evidence>
<dbReference type="Gene3D" id="1.10.4080.10">
    <property type="entry name" value="ADP-ribosylation/Crystallin J1"/>
    <property type="match status" value="1"/>
</dbReference>
<dbReference type="PANTHER" id="PTHR16222">
    <property type="entry name" value="ADP-RIBOSYLGLYCOHYDROLASE"/>
    <property type="match status" value="1"/>
</dbReference>
<proteinExistence type="predicted"/>
<dbReference type="RefSeq" id="WP_008731538.1">
    <property type="nucleotide sequence ID" value="NZ_AKFT01000113.1"/>
</dbReference>
<keyword evidence="1" id="KW-0460">Magnesium</keyword>
<feature type="binding site" evidence="1">
    <location>
        <position position="317"/>
    </location>
    <ligand>
        <name>Mg(2+)</name>
        <dbReference type="ChEBI" id="CHEBI:18420"/>
        <label>1</label>
    </ligand>
</feature>
<feature type="binding site" evidence="1">
    <location>
        <position position="314"/>
    </location>
    <ligand>
        <name>Mg(2+)</name>
        <dbReference type="ChEBI" id="CHEBI:18420"/>
        <label>1</label>
    </ligand>
</feature>
<keyword evidence="2" id="KW-0378">Hydrolase</keyword>
<gene>
    <name evidence="2" type="ORF">HMPREF1318_0301</name>
</gene>
<comment type="cofactor">
    <cofactor evidence="1">
        <name>Mg(2+)</name>
        <dbReference type="ChEBI" id="CHEBI:18420"/>
    </cofactor>
    <text evidence="1">Binds 2 magnesium ions per subunit.</text>
</comment>
<dbReference type="EMBL" id="AKFT01000113">
    <property type="protein sequence ID" value="EJF44313.1"/>
    <property type="molecule type" value="Genomic_DNA"/>
</dbReference>
<dbReference type="InterPro" id="IPR050792">
    <property type="entry name" value="ADP-ribosylglycohydrolase"/>
</dbReference>
<dbReference type="InterPro" id="IPR036705">
    <property type="entry name" value="Ribosyl_crysJ1_sf"/>
</dbReference>